<dbReference type="Pfam" id="PF00962">
    <property type="entry name" value="A_deaminase"/>
    <property type="match status" value="1"/>
</dbReference>
<organism evidence="9 10">
    <name type="scientific">Austropuccinia psidii MF-1</name>
    <dbReference type="NCBI Taxonomy" id="1389203"/>
    <lineage>
        <taxon>Eukaryota</taxon>
        <taxon>Fungi</taxon>
        <taxon>Dikarya</taxon>
        <taxon>Basidiomycota</taxon>
        <taxon>Pucciniomycotina</taxon>
        <taxon>Pucciniomycetes</taxon>
        <taxon>Pucciniales</taxon>
        <taxon>Sphaerophragmiaceae</taxon>
        <taxon>Austropuccinia</taxon>
    </lineage>
</organism>
<dbReference type="EMBL" id="AVOT02020067">
    <property type="protein sequence ID" value="MBW0508021.1"/>
    <property type="molecule type" value="Genomic_DNA"/>
</dbReference>
<dbReference type="GO" id="GO:0006154">
    <property type="term" value="P:adenosine catabolic process"/>
    <property type="evidence" value="ECO:0007669"/>
    <property type="project" value="TreeGrafter"/>
</dbReference>
<accession>A0A9Q3DPB9</accession>
<comment type="caution">
    <text evidence="9">The sequence shown here is derived from an EMBL/GenBank/DDBJ whole genome shotgun (WGS) entry which is preliminary data.</text>
</comment>
<gene>
    <name evidence="9" type="ORF">O181_047736</name>
</gene>
<dbReference type="AlphaFoldDB" id="A0A9Q3DPB9"/>
<reference evidence="9" key="1">
    <citation type="submission" date="2021-03" db="EMBL/GenBank/DDBJ databases">
        <title>Draft genome sequence of rust myrtle Austropuccinia psidii MF-1, a brazilian biotype.</title>
        <authorList>
            <person name="Quecine M.C."/>
            <person name="Pachon D.M.R."/>
            <person name="Bonatelli M.L."/>
            <person name="Correr F.H."/>
            <person name="Franceschini L.M."/>
            <person name="Leite T.F."/>
            <person name="Margarido G.R.A."/>
            <person name="Almeida C.A."/>
            <person name="Ferrarezi J.A."/>
            <person name="Labate C.A."/>
        </authorList>
    </citation>
    <scope>NUCLEOTIDE SEQUENCE</scope>
    <source>
        <strain evidence="9">MF-1</strain>
    </source>
</reference>
<comment type="cofactor">
    <cofactor evidence="1">
        <name>Zn(2+)</name>
        <dbReference type="ChEBI" id="CHEBI:29105"/>
    </cofactor>
</comment>
<evidence type="ECO:0000256" key="7">
    <source>
        <dbReference type="ARBA" id="ARBA00048787"/>
    </source>
</evidence>
<keyword evidence="3" id="KW-0479">Metal-binding</keyword>
<dbReference type="GO" id="GO:0009117">
    <property type="term" value="P:nucleotide metabolic process"/>
    <property type="evidence" value="ECO:0007669"/>
    <property type="project" value="UniProtKB-KW"/>
</dbReference>
<evidence type="ECO:0000256" key="4">
    <source>
        <dbReference type="ARBA" id="ARBA00022801"/>
    </source>
</evidence>
<keyword evidence="10" id="KW-1185">Reference proteome</keyword>
<evidence type="ECO:0000259" key="8">
    <source>
        <dbReference type="Pfam" id="PF00962"/>
    </source>
</evidence>
<dbReference type="GO" id="GO:0046103">
    <property type="term" value="P:inosine biosynthetic process"/>
    <property type="evidence" value="ECO:0007669"/>
    <property type="project" value="TreeGrafter"/>
</dbReference>
<name>A0A9Q3DPB9_9BASI</name>
<sequence>MTSFSFLVSHAHLSGSIPLATLERLHIDATRNEKTPTQFPDPSKYTDLNTFFHLFDSSIYKILNTPQAVTEATTAVLNFFREDGCIYLELRTTPRALPDEPPSAYLDSVLKALSLHDQSKMIVRLILSISWDFTKEKVKQVVDWALEAKSQGVVGIDVCGNPKNSFMYKTLIPELQRAKNEGLKLTIHFAELEKLQPDRLGHATFLTTEVKENIIQHKRPIEICLSSNVKGGSVASMADHHMKWAVKHEVPILISTDDPLVFTTKPSDEYRYALGLLDNNVEKLVSLLSTSISHTFCTTEEQEILRGKINDFNDKISGYGAPSLEYSE</sequence>
<dbReference type="InterPro" id="IPR001365">
    <property type="entry name" value="A_deaminase_dom"/>
</dbReference>
<dbReference type="SUPFAM" id="SSF51556">
    <property type="entry name" value="Metallo-dependent hydrolases"/>
    <property type="match status" value="1"/>
</dbReference>
<dbReference type="GO" id="GO:0046872">
    <property type="term" value="F:metal ion binding"/>
    <property type="evidence" value="ECO:0007669"/>
    <property type="project" value="UniProtKB-KW"/>
</dbReference>
<feature type="domain" description="Adenosine deaminase" evidence="8">
    <location>
        <begin position="10"/>
        <end position="310"/>
    </location>
</feature>
<dbReference type="Proteomes" id="UP000765509">
    <property type="component" value="Unassembled WGS sequence"/>
</dbReference>
<comment type="catalytic activity">
    <reaction evidence="7">
        <text>N(6)-methyl-AMP + H2O + H(+) = IMP + methylamine</text>
        <dbReference type="Rhea" id="RHEA:16001"/>
        <dbReference type="ChEBI" id="CHEBI:15377"/>
        <dbReference type="ChEBI" id="CHEBI:15378"/>
        <dbReference type="ChEBI" id="CHEBI:58053"/>
        <dbReference type="ChEBI" id="CHEBI:59338"/>
        <dbReference type="ChEBI" id="CHEBI:144842"/>
    </reaction>
    <physiologicalReaction direction="left-to-right" evidence="7">
        <dbReference type="Rhea" id="RHEA:16002"/>
    </physiologicalReaction>
</comment>
<proteinExistence type="inferred from homology"/>
<evidence type="ECO:0000313" key="10">
    <source>
        <dbReference type="Proteomes" id="UP000765509"/>
    </source>
</evidence>
<dbReference type="Gene3D" id="3.20.20.140">
    <property type="entry name" value="Metal-dependent hydrolases"/>
    <property type="match status" value="1"/>
</dbReference>
<dbReference type="GO" id="GO:0004000">
    <property type="term" value="F:adenosine deaminase activity"/>
    <property type="evidence" value="ECO:0007669"/>
    <property type="project" value="TreeGrafter"/>
</dbReference>
<evidence type="ECO:0000256" key="2">
    <source>
        <dbReference type="ARBA" id="ARBA00006676"/>
    </source>
</evidence>
<dbReference type="PANTHER" id="PTHR11409:SF42">
    <property type="entry name" value="ADENOSINE DEAMINASE-LIKE PROTEIN"/>
    <property type="match status" value="1"/>
</dbReference>
<keyword evidence="4" id="KW-0378">Hydrolase</keyword>
<evidence type="ECO:0000313" key="9">
    <source>
        <dbReference type="EMBL" id="MBW0508021.1"/>
    </source>
</evidence>
<dbReference type="InterPro" id="IPR006330">
    <property type="entry name" value="Ado/ade_deaminase"/>
</dbReference>
<evidence type="ECO:0000256" key="5">
    <source>
        <dbReference type="ARBA" id="ARBA00022833"/>
    </source>
</evidence>
<keyword evidence="6" id="KW-0546">Nucleotide metabolism</keyword>
<protein>
    <recommendedName>
        <fullName evidence="8">Adenosine deaminase domain-containing protein</fullName>
    </recommendedName>
</protein>
<dbReference type="PANTHER" id="PTHR11409">
    <property type="entry name" value="ADENOSINE DEAMINASE"/>
    <property type="match status" value="1"/>
</dbReference>
<evidence type="ECO:0000256" key="1">
    <source>
        <dbReference type="ARBA" id="ARBA00001947"/>
    </source>
</evidence>
<dbReference type="InterPro" id="IPR032466">
    <property type="entry name" value="Metal_Hydrolase"/>
</dbReference>
<evidence type="ECO:0000256" key="3">
    <source>
        <dbReference type="ARBA" id="ARBA00022723"/>
    </source>
</evidence>
<evidence type="ECO:0000256" key="6">
    <source>
        <dbReference type="ARBA" id="ARBA00023080"/>
    </source>
</evidence>
<keyword evidence="5" id="KW-0862">Zinc</keyword>
<dbReference type="OrthoDB" id="272271at2759"/>
<comment type="similarity">
    <text evidence="2">Belongs to the metallo-dependent hydrolases superfamily. Adenosine and AMP deaminases family.</text>
</comment>